<dbReference type="Gene3D" id="2.30.42.10">
    <property type="match status" value="1"/>
</dbReference>
<accession>A0A1B1YEV9</accession>
<proteinExistence type="predicted"/>
<feature type="transmembrane region" description="Helical" evidence="1">
    <location>
        <begin position="12"/>
        <end position="30"/>
    </location>
</feature>
<dbReference type="NCBIfam" id="TIGR02860">
    <property type="entry name" value="spore_IV_B"/>
    <property type="match status" value="1"/>
</dbReference>
<evidence type="ECO:0000256" key="1">
    <source>
        <dbReference type="SAM" id="Phobius"/>
    </source>
</evidence>
<dbReference type="InterPro" id="IPR014219">
    <property type="entry name" value="SpoIVB"/>
</dbReference>
<protein>
    <submittedName>
        <fullName evidence="3">SpoIVB peptidase</fullName>
    </submittedName>
</protein>
<dbReference type="AlphaFoldDB" id="A0A1B1YEV9"/>
<dbReference type="OrthoDB" id="9765242at2"/>
<dbReference type="Pfam" id="PF05580">
    <property type="entry name" value="Peptidase_S55"/>
    <property type="match status" value="1"/>
</dbReference>
<reference evidence="3 4" key="1">
    <citation type="submission" date="2016-02" db="EMBL/GenBank/DDBJ databases">
        <title>Comparison of Clostridium stercorarium subspecies using comparative genomics and transcriptomics.</title>
        <authorList>
            <person name="Schellenberg J."/>
            <person name="Thallinger G."/>
            <person name="Levin D.B."/>
            <person name="Zhang X."/>
            <person name="Alvare G."/>
            <person name="Fristensky B."/>
            <person name="Sparling R."/>
        </authorList>
    </citation>
    <scope>NUCLEOTIDE SEQUENCE [LARGE SCALE GENOMIC DNA]</scope>
    <source>
        <strain evidence="3 4">DSM 2910</strain>
    </source>
</reference>
<name>A0A1B1YEV9_THEST</name>
<evidence type="ECO:0000313" key="3">
    <source>
        <dbReference type="EMBL" id="ANW99307.1"/>
    </source>
</evidence>
<evidence type="ECO:0000259" key="2">
    <source>
        <dbReference type="PROSITE" id="PS51494"/>
    </source>
</evidence>
<dbReference type="InterPro" id="IPR041489">
    <property type="entry name" value="PDZ_6"/>
</dbReference>
<evidence type="ECO:0000313" key="4">
    <source>
        <dbReference type="Proteomes" id="UP000092971"/>
    </source>
</evidence>
<organism evidence="3 4">
    <name type="scientific">Thermoclostridium stercorarium subsp. thermolacticum DSM 2910</name>
    <dbReference type="NCBI Taxonomy" id="1121336"/>
    <lineage>
        <taxon>Bacteria</taxon>
        <taxon>Bacillati</taxon>
        <taxon>Bacillota</taxon>
        <taxon>Clostridia</taxon>
        <taxon>Eubacteriales</taxon>
        <taxon>Oscillospiraceae</taxon>
        <taxon>Thermoclostridium</taxon>
    </lineage>
</organism>
<keyword evidence="1" id="KW-0812">Transmembrane</keyword>
<dbReference type="PROSITE" id="PS51494">
    <property type="entry name" value="SPOIVB"/>
    <property type="match status" value="1"/>
</dbReference>
<dbReference type="InterPro" id="IPR001478">
    <property type="entry name" value="PDZ"/>
</dbReference>
<dbReference type="SUPFAM" id="SSF50156">
    <property type="entry name" value="PDZ domain-like"/>
    <property type="match status" value="1"/>
</dbReference>
<gene>
    <name evidence="3" type="ORF">CSTERTH_09835</name>
</gene>
<dbReference type="RefSeq" id="WP_054632707.1">
    <property type="nucleotide sequence ID" value="NZ_CP014672.1"/>
</dbReference>
<dbReference type="EMBL" id="CP014672">
    <property type="protein sequence ID" value="ANW99307.1"/>
    <property type="molecule type" value="Genomic_DNA"/>
</dbReference>
<sequence>MIFKREKSFFRFCFSVFVVIVSLYFSVIAFTPSQMTVLAGEEYRVEFFSPFRLQLAAETGGIHVQKLDAGDRTSFFSMPYTLKGTQYGQNRIQLSLFGLVPVKDITVNVIPARELIVCGNTVGIRLYIKGILVVGISGVLTSEGKEVLPVKDTGLEPGDFIVAVNNKEVEKISDLSKIIEESGGKEITLKFLHDNRLTEAKVTPVQSAEDGKYRIGIWVRDSTAGIGTLTYIEEETGKFGALGHGITDIDTGIMMPVKTGELLKSSVYGIRKGLQGSPGELQGDFLKSPEVIGEIYWNTAFGVFGKINKDYMEEMKGRKYPVGTRSMVKEGPATILSNIHGEEVEEFSVEIQKIARKNLSGPKSMIIKITDPRLLSETGGIIQGMSGSPIIQDGRIIGAVTHVLVSDPTKGYGIFIETMLGMY</sequence>
<keyword evidence="1" id="KW-1133">Transmembrane helix</keyword>
<keyword evidence="1" id="KW-0472">Membrane</keyword>
<dbReference type="InterPro" id="IPR008763">
    <property type="entry name" value="Peptidase_S55"/>
</dbReference>
<dbReference type="InterPro" id="IPR036034">
    <property type="entry name" value="PDZ_sf"/>
</dbReference>
<dbReference type="Proteomes" id="UP000092971">
    <property type="component" value="Chromosome"/>
</dbReference>
<dbReference type="SMART" id="SM00228">
    <property type="entry name" value="PDZ"/>
    <property type="match status" value="1"/>
</dbReference>
<feature type="domain" description="Peptidase S55" evidence="2">
    <location>
        <begin position="196"/>
        <end position="423"/>
    </location>
</feature>
<dbReference type="Pfam" id="PF17820">
    <property type="entry name" value="PDZ_6"/>
    <property type="match status" value="1"/>
</dbReference>